<keyword evidence="2" id="KW-0647">Proteasome</keyword>
<dbReference type="Proteomes" id="UP001318040">
    <property type="component" value="Unplaced"/>
</dbReference>
<dbReference type="GO" id="GO:0000502">
    <property type="term" value="C:proteasome complex"/>
    <property type="evidence" value="ECO:0007669"/>
    <property type="project" value="UniProtKB-KW"/>
</dbReference>
<keyword evidence="1" id="KW-1185">Reference proteome</keyword>
<proteinExistence type="predicted"/>
<dbReference type="RefSeq" id="XP_032800587.1">
    <property type="nucleotide sequence ID" value="XM_032944696.1"/>
</dbReference>
<evidence type="ECO:0000313" key="2">
    <source>
        <dbReference type="RefSeq" id="XP_032800587.1"/>
    </source>
</evidence>
<accession>A0AAJ7WK96</accession>
<dbReference type="InterPro" id="IPR032157">
    <property type="entry name" value="PAC4"/>
</dbReference>
<dbReference type="Pfam" id="PF16093">
    <property type="entry name" value="PAC4"/>
    <property type="match status" value="1"/>
</dbReference>
<gene>
    <name evidence="2" type="primary">PSMG4</name>
</gene>
<sequence>NTLIDTLILFLYTASTNQQRQYPKLICREATVPTISRPRIKQRGAPRSFDPIGPGSRLGIHSFSLCVRDRPVEALGISLPGSLLLWLGERGDPRLSALAVALATRLDTMPIGSSLLGDHAEGFSCALAQRLAKRTGKQVFASVNLPGLDPASLALLEQQLRHEMEQRPDRF</sequence>
<reference evidence="2" key="1">
    <citation type="submission" date="2025-08" db="UniProtKB">
        <authorList>
            <consortium name="RefSeq"/>
        </authorList>
    </citation>
    <scope>IDENTIFICATION</scope>
    <source>
        <tissue evidence="2">Sperm</tissue>
    </source>
</reference>
<dbReference type="PANTHER" id="PTHR33559:SF1">
    <property type="entry name" value="PROTEASOME ASSEMBLY CHAPERONE 4"/>
    <property type="match status" value="1"/>
</dbReference>
<protein>
    <submittedName>
        <fullName evidence="2">Proteasome assembly chaperone 4</fullName>
    </submittedName>
</protein>
<name>A0AAJ7WK96_PETMA</name>
<dbReference type="PANTHER" id="PTHR33559">
    <property type="entry name" value="PROTEASOME ASSEMBLY CHAPERONE 4"/>
    <property type="match status" value="1"/>
</dbReference>
<dbReference type="CTD" id="389362"/>
<organism evidence="1 2">
    <name type="scientific">Petromyzon marinus</name>
    <name type="common">Sea lamprey</name>
    <dbReference type="NCBI Taxonomy" id="7757"/>
    <lineage>
        <taxon>Eukaryota</taxon>
        <taxon>Metazoa</taxon>
        <taxon>Chordata</taxon>
        <taxon>Craniata</taxon>
        <taxon>Vertebrata</taxon>
        <taxon>Cyclostomata</taxon>
        <taxon>Hyperoartia</taxon>
        <taxon>Petromyzontiformes</taxon>
        <taxon>Petromyzontidae</taxon>
        <taxon>Petromyzon</taxon>
    </lineage>
</organism>
<feature type="non-terminal residue" evidence="2">
    <location>
        <position position="1"/>
    </location>
</feature>
<dbReference type="GO" id="GO:0043248">
    <property type="term" value="P:proteasome assembly"/>
    <property type="evidence" value="ECO:0007669"/>
    <property type="project" value="InterPro"/>
</dbReference>
<evidence type="ECO:0000313" key="1">
    <source>
        <dbReference type="Proteomes" id="UP001318040"/>
    </source>
</evidence>
<dbReference type="AlphaFoldDB" id="A0AAJ7WK96"/>
<dbReference type="KEGG" id="pmrn:116937558"/>